<dbReference type="GO" id="GO:0009055">
    <property type="term" value="F:electron transfer activity"/>
    <property type="evidence" value="ECO:0007669"/>
    <property type="project" value="InterPro"/>
</dbReference>
<dbReference type="Proteomes" id="UP000321353">
    <property type="component" value="Chromosome"/>
</dbReference>
<feature type="signal peptide" evidence="5">
    <location>
        <begin position="1"/>
        <end position="29"/>
    </location>
</feature>
<proteinExistence type="predicted"/>
<dbReference type="GO" id="GO:0046872">
    <property type="term" value="F:metal ion binding"/>
    <property type="evidence" value="ECO:0007669"/>
    <property type="project" value="UniProtKB-KW"/>
</dbReference>
<keyword evidence="8" id="KW-1185">Reference proteome</keyword>
<evidence type="ECO:0000256" key="2">
    <source>
        <dbReference type="ARBA" id="ARBA00022723"/>
    </source>
</evidence>
<dbReference type="AlphaFoldDB" id="A0A5B9MLM8"/>
<dbReference type="InterPro" id="IPR011429">
    <property type="entry name" value="Cyt_c_Planctomycete-type"/>
</dbReference>
<dbReference type="PANTHER" id="PTHR35889:SF3">
    <property type="entry name" value="F-BOX DOMAIN-CONTAINING PROTEIN"/>
    <property type="match status" value="1"/>
</dbReference>
<dbReference type="KEGG" id="smam:Mal15_63350"/>
<protein>
    <submittedName>
        <fullName evidence="7">Planctomycete cytochrome C</fullName>
    </submittedName>
</protein>
<feature type="domain" description="Cytochrome c" evidence="6">
    <location>
        <begin position="30"/>
        <end position="133"/>
    </location>
</feature>
<evidence type="ECO:0000259" key="6">
    <source>
        <dbReference type="PROSITE" id="PS51007"/>
    </source>
</evidence>
<dbReference type="SUPFAM" id="SSF46626">
    <property type="entry name" value="Cytochrome c"/>
    <property type="match status" value="1"/>
</dbReference>
<dbReference type="InterPro" id="IPR022655">
    <property type="entry name" value="DUF1553"/>
</dbReference>
<dbReference type="PANTHER" id="PTHR35889">
    <property type="entry name" value="CYCLOINULO-OLIGOSACCHARIDE FRUCTANOTRANSFERASE-RELATED"/>
    <property type="match status" value="1"/>
</dbReference>
<reference evidence="7 8" key="1">
    <citation type="submission" date="2019-02" db="EMBL/GenBank/DDBJ databases">
        <title>Planctomycetal bacteria perform biofilm scaping via a novel small molecule.</title>
        <authorList>
            <person name="Jeske O."/>
            <person name="Boedeker C."/>
            <person name="Wiegand S."/>
            <person name="Breitling P."/>
            <person name="Kallscheuer N."/>
            <person name="Jogler M."/>
            <person name="Rohde M."/>
            <person name="Petersen J."/>
            <person name="Medema M.H."/>
            <person name="Surup F."/>
            <person name="Jogler C."/>
        </authorList>
    </citation>
    <scope>NUCLEOTIDE SEQUENCE [LARGE SCALE GENOMIC DNA]</scope>
    <source>
        <strain evidence="7 8">Mal15</strain>
    </source>
</reference>
<evidence type="ECO:0000256" key="3">
    <source>
        <dbReference type="ARBA" id="ARBA00023004"/>
    </source>
</evidence>
<dbReference type="InterPro" id="IPR009056">
    <property type="entry name" value="Cyt_c-like_dom"/>
</dbReference>
<dbReference type="Pfam" id="PF07583">
    <property type="entry name" value="PSCyt2"/>
    <property type="match status" value="1"/>
</dbReference>
<gene>
    <name evidence="7" type="ORF">Mal15_63350</name>
</gene>
<evidence type="ECO:0000256" key="4">
    <source>
        <dbReference type="PROSITE-ProRule" id="PRU00433"/>
    </source>
</evidence>
<name>A0A5B9MLM8_9BACT</name>
<evidence type="ECO:0000313" key="7">
    <source>
        <dbReference type="EMBL" id="QEG02249.1"/>
    </source>
</evidence>
<sequence precursor="true">MTKRAKITIRTVVAIVLIHACFMPSVAGGDEVTEGEKLFALKVKPLIAEKCLACHGGEPDDIQGGLDLRTRETMAAGGDWFEDEVLVPGNGQQSYLYRTASRSEEGYEMPPKEADKLTEAQTWWIRDWINAGAPWPDEERVAMIRSMYAQGEQVTTSKALSEDWQNRRYEPEKLWAYRPLKHTEVPDGSHPVDWFIDKQLAASDLAPAPPAEADELIRRMSFGLTGLPPEPEDVRRFAVAYGNDPDAAVHELAIDLMASPHYGEHFGLRWLDVVRYADTAGFANDYSRPNAWRYRDYVVRAFNDDKPYDVFIKQQVAGDEIDADDPENLIATGFLRMGPWEQTGMSVFKETRQQWLDDITDSVGQTFLGHALQCAKCHDHKFDPVPTRDYYSMMAVFSTTQFAERDVPFLDPENTTGFEASDAWVHAKVSAYQEQRKELNQKVAKARKQETGEAKVGDNGLDPGDEASLARMSKNIARHTWELDRTRPIAFSVYTGKTIQRNNVGSRITLPDAPWGKGQMESDAILAGGNVYSPTDPVQPGPLSAAVSLGQMQPPSFPGGKGKRRLALAEWIAAPENPLTARVMVNRIWSWHFGKGLAGNPNNFGGTGALPTPPELLDYLARWFVDHRWSVKELNELIVTSQAYRRSSRHPQPERQAAADPKLDLYASFLPRRLTAEEIRDAMLAASGELNRSVGGIPARPDVNLEVAFQPRQIMGGTASVYEPDPTPEQRNRRSLYAEKIRGLRDPFLETFNQPGPDKSCELRETSTVAPQALTLLNSEEVFDRSISFAKRLIDQQVRDDATIDRAFQLALGRLPTADERSLCLDRWNDAIADEASWSYPAKAWPDQIQRTVMAEKTGQPYDFIESMPAYTNYQPDLQPADVDAKTRGLAHVCLVIFNLNEFAYLD</sequence>
<evidence type="ECO:0000256" key="5">
    <source>
        <dbReference type="SAM" id="SignalP"/>
    </source>
</evidence>
<dbReference type="EMBL" id="CP036264">
    <property type="protein sequence ID" value="QEG02249.1"/>
    <property type="molecule type" value="Genomic_DNA"/>
</dbReference>
<organism evidence="7 8">
    <name type="scientific">Stieleria maiorica</name>
    <dbReference type="NCBI Taxonomy" id="2795974"/>
    <lineage>
        <taxon>Bacteria</taxon>
        <taxon>Pseudomonadati</taxon>
        <taxon>Planctomycetota</taxon>
        <taxon>Planctomycetia</taxon>
        <taxon>Pirellulales</taxon>
        <taxon>Pirellulaceae</taxon>
        <taxon>Stieleria</taxon>
    </lineage>
</organism>
<evidence type="ECO:0000313" key="8">
    <source>
        <dbReference type="Proteomes" id="UP000321353"/>
    </source>
</evidence>
<dbReference type="GO" id="GO:0020037">
    <property type="term" value="F:heme binding"/>
    <property type="evidence" value="ECO:0007669"/>
    <property type="project" value="InterPro"/>
</dbReference>
<accession>A0A5B9MLM8</accession>
<dbReference type="PROSITE" id="PS51007">
    <property type="entry name" value="CYTC"/>
    <property type="match status" value="1"/>
</dbReference>
<feature type="chain" id="PRO_5022954870" evidence="5">
    <location>
        <begin position="30"/>
        <end position="907"/>
    </location>
</feature>
<dbReference type="RefSeq" id="WP_233903123.1">
    <property type="nucleotide sequence ID" value="NZ_CP036264.1"/>
</dbReference>
<keyword evidence="1 4" id="KW-0349">Heme</keyword>
<evidence type="ECO:0000256" key="1">
    <source>
        <dbReference type="ARBA" id="ARBA00022617"/>
    </source>
</evidence>
<keyword evidence="3 4" id="KW-0408">Iron</keyword>
<dbReference type="InterPro" id="IPR011444">
    <property type="entry name" value="DUF1549"/>
</dbReference>
<dbReference type="Pfam" id="PF07587">
    <property type="entry name" value="PSD1"/>
    <property type="match status" value="1"/>
</dbReference>
<keyword evidence="5" id="KW-0732">Signal</keyword>
<dbReference type="InterPro" id="IPR036909">
    <property type="entry name" value="Cyt_c-like_dom_sf"/>
</dbReference>
<keyword evidence="2 4" id="KW-0479">Metal-binding</keyword>
<dbReference type="Pfam" id="PF07635">
    <property type="entry name" value="PSCyt1"/>
    <property type="match status" value="1"/>
</dbReference>